<feature type="compositionally biased region" description="Basic and acidic residues" evidence="1">
    <location>
        <begin position="8"/>
        <end position="30"/>
    </location>
</feature>
<evidence type="ECO:0000313" key="2">
    <source>
        <dbReference type="EMBL" id="NJB68529.1"/>
    </source>
</evidence>
<gene>
    <name evidence="2" type="ORF">GGQ74_002202</name>
</gene>
<sequence length="110" mass="11752">MEFTRLGGHKDAGGEAREEQGAQASRERRGASVRITLGREELAPLGVKDAVAEGQRFELRAEAVAGRPDDHGDAAGRVPFALKLMALAPQSARSGDNDEDFYRAVFEGGV</sequence>
<comment type="caution">
    <text evidence="2">The sequence shown here is derived from an EMBL/GenBank/DDBJ whole genome shotgun (WGS) entry which is preliminary data.</text>
</comment>
<dbReference type="EMBL" id="JAATJA010000002">
    <property type="protein sequence ID" value="NJB68529.1"/>
    <property type="molecule type" value="Genomic_DNA"/>
</dbReference>
<feature type="region of interest" description="Disordered" evidence="1">
    <location>
        <begin position="1"/>
        <end position="32"/>
    </location>
</feature>
<accession>A0A846QV56</accession>
<evidence type="ECO:0000256" key="1">
    <source>
        <dbReference type="SAM" id="MobiDB-lite"/>
    </source>
</evidence>
<organism evidence="2 3">
    <name type="scientific">Desulfobaculum xiamenense</name>
    <dbReference type="NCBI Taxonomy" id="995050"/>
    <lineage>
        <taxon>Bacteria</taxon>
        <taxon>Pseudomonadati</taxon>
        <taxon>Thermodesulfobacteriota</taxon>
        <taxon>Desulfovibrionia</taxon>
        <taxon>Desulfovibrionales</taxon>
        <taxon>Desulfovibrionaceae</taxon>
        <taxon>Desulfobaculum</taxon>
    </lineage>
</organism>
<reference evidence="2 3" key="1">
    <citation type="submission" date="2020-03" db="EMBL/GenBank/DDBJ databases">
        <title>Genomic Encyclopedia of Type Strains, Phase IV (KMG-IV): sequencing the most valuable type-strain genomes for metagenomic binning, comparative biology and taxonomic classification.</title>
        <authorList>
            <person name="Goeker M."/>
        </authorList>
    </citation>
    <scope>NUCLEOTIDE SEQUENCE [LARGE SCALE GENOMIC DNA]</scope>
    <source>
        <strain evidence="2 3">DSM 24233</strain>
    </source>
</reference>
<dbReference type="RefSeq" id="WP_167941584.1">
    <property type="nucleotide sequence ID" value="NZ_JAATJA010000002.1"/>
</dbReference>
<protein>
    <submittedName>
        <fullName evidence="2">Uncharacterized protein</fullName>
    </submittedName>
</protein>
<dbReference type="AlphaFoldDB" id="A0A846QV56"/>
<evidence type="ECO:0000313" key="3">
    <source>
        <dbReference type="Proteomes" id="UP000580856"/>
    </source>
</evidence>
<dbReference type="Proteomes" id="UP000580856">
    <property type="component" value="Unassembled WGS sequence"/>
</dbReference>
<name>A0A846QV56_9BACT</name>
<keyword evidence="3" id="KW-1185">Reference proteome</keyword>
<proteinExistence type="predicted"/>